<keyword evidence="2" id="KW-0732">Signal</keyword>
<dbReference type="Pfam" id="PF10318">
    <property type="entry name" value="7TM_GPCR_Srh"/>
    <property type="match status" value="1"/>
</dbReference>
<dbReference type="InterPro" id="IPR019422">
    <property type="entry name" value="7TM_GPCR_serpentine_rcpt_Srh"/>
</dbReference>
<feature type="signal peptide" evidence="2">
    <location>
        <begin position="1"/>
        <end position="21"/>
    </location>
</feature>
<dbReference type="OrthoDB" id="5873607at2759"/>
<dbReference type="EMBL" id="CAJFDI010000001">
    <property type="protein sequence ID" value="CAD5210783.1"/>
    <property type="molecule type" value="Genomic_DNA"/>
</dbReference>
<accession>A0A7I8XNW1</accession>
<feature type="transmembrane region" description="Helical" evidence="1">
    <location>
        <begin position="56"/>
        <end position="76"/>
    </location>
</feature>
<comment type="caution">
    <text evidence="3">The sequence shown here is derived from an EMBL/GenBank/DDBJ whole genome shotgun (WGS) entry which is preliminary data.</text>
</comment>
<keyword evidence="4" id="KW-1185">Reference proteome</keyword>
<feature type="chain" id="PRO_5036204574" evidence="2">
    <location>
        <begin position="22"/>
        <end position="127"/>
    </location>
</feature>
<dbReference type="Proteomes" id="UP000582659">
    <property type="component" value="Unassembled WGS sequence"/>
</dbReference>
<evidence type="ECO:0000313" key="4">
    <source>
        <dbReference type="Proteomes" id="UP000659654"/>
    </source>
</evidence>
<protein>
    <submittedName>
        <fullName evidence="3">(pine wood nematode) hypothetical protein</fullName>
    </submittedName>
</protein>
<feature type="transmembrane region" description="Helical" evidence="1">
    <location>
        <begin position="97"/>
        <end position="117"/>
    </location>
</feature>
<evidence type="ECO:0000313" key="3">
    <source>
        <dbReference type="EMBL" id="CAD5210783.1"/>
    </source>
</evidence>
<dbReference type="AlphaFoldDB" id="A0A7I8XNW1"/>
<gene>
    <name evidence="3" type="ORF">BXYJ_LOCUS2101</name>
</gene>
<evidence type="ECO:0000256" key="1">
    <source>
        <dbReference type="SAM" id="Phobius"/>
    </source>
</evidence>
<dbReference type="Proteomes" id="UP000659654">
    <property type="component" value="Unassembled WGS sequence"/>
</dbReference>
<keyword evidence="1" id="KW-0812">Transmembrane</keyword>
<keyword evidence="1" id="KW-1133">Transmembrane helix</keyword>
<organism evidence="3 4">
    <name type="scientific">Bursaphelenchus xylophilus</name>
    <name type="common">Pinewood nematode worm</name>
    <name type="synonym">Aphelenchoides xylophilus</name>
    <dbReference type="NCBI Taxonomy" id="6326"/>
    <lineage>
        <taxon>Eukaryota</taxon>
        <taxon>Metazoa</taxon>
        <taxon>Ecdysozoa</taxon>
        <taxon>Nematoda</taxon>
        <taxon>Chromadorea</taxon>
        <taxon>Rhabditida</taxon>
        <taxon>Tylenchina</taxon>
        <taxon>Tylenchomorpha</taxon>
        <taxon>Aphelenchoidea</taxon>
        <taxon>Aphelenchoididae</taxon>
        <taxon>Bursaphelenchus</taxon>
    </lineage>
</organism>
<proteinExistence type="predicted"/>
<dbReference type="EMBL" id="CAJFCV020000001">
    <property type="protein sequence ID" value="CAG9087003.1"/>
    <property type="molecule type" value="Genomic_DNA"/>
</dbReference>
<evidence type="ECO:0000256" key="2">
    <source>
        <dbReference type="SAM" id="SignalP"/>
    </source>
</evidence>
<reference evidence="3" key="1">
    <citation type="submission" date="2020-09" db="EMBL/GenBank/DDBJ databases">
        <authorList>
            <person name="Kikuchi T."/>
        </authorList>
    </citation>
    <scope>NUCLEOTIDE SEQUENCE</scope>
    <source>
        <strain evidence="3">Ka4C1</strain>
    </source>
</reference>
<keyword evidence="1" id="KW-0472">Membrane</keyword>
<sequence>MICLVATILTPIILFLPDQDAQREFIASLDPYVAQLFVQHPDMVCFTTGTNPRKSLIVGFLAISVAPFIGVFFLTVMRSSMRRQSWSANTRRLQMMLFRSLVFQLIAFTLFMVIGHSKRDASVYAYL</sequence>
<name>A0A7I8XNW1_BURXY</name>